<reference evidence="1" key="1">
    <citation type="journal article" date="2013" name="PLoS ONE">
        <title>Metagenomic insights into the carbohydrate-active enzymes carried by the microorganisms adhering to solid digesta in the rumen of cows.</title>
        <authorList>
            <person name="Wang L."/>
            <person name="Hatem A."/>
            <person name="Catalyurek U.V."/>
            <person name="Morrison M."/>
            <person name="Yu Z."/>
        </authorList>
    </citation>
    <scope>NUCLEOTIDE SEQUENCE</scope>
</reference>
<sequence length="57" mass="6353">MAIPITTENPRFRGEIICDSPEERDQFLQLIFGYGHAASAIPLGGGRWKVTSFEAEE</sequence>
<organism evidence="1">
    <name type="scientific">uncultured bacterium Contig643</name>
    <dbReference type="NCBI Taxonomy" id="1393602"/>
    <lineage>
        <taxon>Bacteria</taxon>
        <taxon>environmental samples</taxon>
    </lineage>
</organism>
<protein>
    <submittedName>
        <fullName evidence="1">Uncharacterized protein</fullName>
    </submittedName>
</protein>
<name>W0FMM6_9BACT</name>
<dbReference type="EMBL" id="KC246783">
    <property type="protein sequence ID" value="AHF24037.1"/>
    <property type="molecule type" value="Genomic_DNA"/>
</dbReference>
<proteinExistence type="predicted"/>
<evidence type="ECO:0000313" key="1">
    <source>
        <dbReference type="EMBL" id="AHF24037.1"/>
    </source>
</evidence>
<dbReference type="AlphaFoldDB" id="W0FMM6"/>
<accession>W0FMM6</accession>